<feature type="compositionally biased region" description="Polar residues" evidence="3">
    <location>
        <begin position="35"/>
        <end position="51"/>
    </location>
</feature>
<dbReference type="InterPro" id="IPR036322">
    <property type="entry name" value="WD40_repeat_dom_sf"/>
</dbReference>
<dbReference type="InterPro" id="IPR056884">
    <property type="entry name" value="NPHP3-like_N"/>
</dbReference>
<dbReference type="PROSITE" id="PS50082">
    <property type="entry name" value="WD_REPEATS_2"/>
    <property type="match status" value="1"/>
</dbReference>
<dbReference type="InterPro" id="IPR007111">
    <property type="entry name" value="NACHT_NTPase"/>
</dbReference>
<reference evidence="5 6" key="1">
    <citation type="journal article" date="2021" name="Nat. Commun.">
        <title>Genetic determinants of endophytism in the Arabidopsis root mycobiome.</title>
        <authorList>
            <person name="Mesny F."/>
            <person name="Miyauchi S."/>
            <person name="Thiergart T."/>
            <person name="Pickel B."/>
            <person name="Atanasova L."/>
            <person name="Karlsson M."/>
            <person name="Huettel B."/>
            <person name="Barry K.W."/>
            <person name="Haridas S."/>
            <person name="Chen C."/>
            <person name="Bauer D."/>
            <person name="Andreopoulos W."/>
            <person name="Pangilinan J."/>
            <person name="LaButti K."/>
            <person name="Riley R."/>
            <person name="Lipzen A."/>
            <person name="Clum A."/>
            <person name="Drula E."/>
            <person name="Henrissat B."/>
            <person name="Kohler A."/>
            <person name="Grigoriev I.V."/>
            <person name="Martin F.M."/>
            <person name="Hacquard S."/>
        </authorList>
    </citation>
    <scope>NUCLEOTIDE SEQUENCE [LARGE SCALE GENOMIC DNA]</scope>
    <source>
        <strain evidence="5 6">MPI-CAGE-CH-0241</strain>
    </source>
</reference>
<evidence type="ECO:0000256" key="3">
    <source>
        <dbReference type="SAM" id="MobiDB-lite"/>
    </source>
</evidence>
<evidence type="ECO:0000256" key="1">
    <source>
        <dbReference type="ARBA" id="ARBA00022737"/>
    </source>
</evidence>
<dbReference type="PROSITE" id="PS50837">
    <property type="entry name" value="NACHT"/>
    <property type="match status" value="1"/>
</dbReference>
<dbReference type="InterPro" id="IPR027417">
    <property type="entry name" value="P-loop_NTPase"/>
</dbReference>
<evidence type="ECO:0000256" key="2">
    <source>
        <dbReference type="PROSITE-ProRule" id="PRU00221"/>
    </source>
</evidence>
<dbReference type="InterPro" id="IPR015943">
    <property type="entry name" value="WD40/YVTN_repeat-like_dom_sf"/>
</dbReference>
<protein>
    <submittedName>
        <fullName evidence="5">NACHT domain-containing protein</fullName>
    </submittedName>
</protein>
<dbReference type="Gene3D" id="2.130.10.10">
    <property type="entry name" value="YVTN repeat-like/Quinoprotein amine dehydrogenase"/>
    <property type="match status" value="1"/>
</dbReference>
<sequence length="974" mass="110530">MRVGHLPPEPPTSSAAEPASLTPNPAPSVAVPFTTVPTYQPSSLEPYTSSAAPPPEQSEIVAPLIGNRWHGVFDVKDGQPTPSPPTSSGRETSPHELQKRLWNQAYNELKVSQTKTVEAYEKILSGELHRNDSTATLGTKENEIGQTQETRWCQMKQLVQAGLERTRRQADIKQGIEDGLQAISAVRGIVDKAVQTAPEAALAWVGVCLGLEILSNPITETSINRQGIAYVISRMEWYWNLVCLLLDENRIDELSAGLRDELEKHVVQLYKELLLYQIKSVCLYRRNQAAVLLRDMFKLDDWDGQLNEIRDAENMVKRDSEQYNSERVKSYLGDLAMTAHSQEMRLRDIHSAIQNQIRLQERRYQDDKDEQCLKDLYLTDPRDDKKRIQDTKGGLLRDSYRWILDHADFRRFRDDPQSRLLWINGDPGKGKTMLLCGIIDELEKESATRLSYFFCQATEAQLSNATAVLRGLIYLLIVQQPSLISYVRVKYDAAGEKLFEGINVWVSLTEILTDMLKDPNLEDIVLVVDALDECRMGLGQLLDFVAQASSLFRAKWVLSSRNWPNIEVKLDKITQKVRLRLESNDDSISGAVHSYIQHVVNQLAHDKAYDDETRNAVEQHLTSNANNTFLWVALVCQELRDVSEIWDVLDVIKEMPAGLEDLYDRIMQQIQKLGRRNPEMCRSVLSTVTTAYRPLHLEELGHLSGLPPNIQRSNGFISKITSMCGSFLTIRDNVVYIIHQSARDFLLANTYLFPSGMREQHYAMFSRSLEALSRTLRRDIYSLRAPGFPIDQVTPPHPDPLTSTRYSCIYWVDHLCDSNPAQRKRHGEALQDGGAINTFLREKYLYWLEALSLLRSMSAGVMAMQKLEALVGTMETRQLREILRDACRFILSHTRAVEIAPLQVYASALVFSPARSLVRELFKEEAPKWIISKPPMEADWNACLQTLEGHSNTVNSVVFSADSRRLASGSGDKT</sequence>
<feature type="region of interest" description="Disordered" evidence="3">
    <location>
        <begin position="1"/>
        <end position="57"/>
    </location>
</feature>
<dbReference type="Proteomes" id="UP000777438">
    <property type="component" value="Unassembled WGS sequence"/>
</dbReference>
<feature type="non-terminal residue" evidence="5">
    <location>
        <position position="1"/>
    </location>
</feature>
<dbReference type="AlphaFoldDB" id="A0A9P8VX67"/>
<dbReference type="InterPro" id="IPR031359">
    <property type="entry name" value="NACHT_N"/>
</dbReference>
<evidence type="ECO:0000259" key="4">
    <source>
        <dbReference type="PROSITE" id="PS50837"/>
    </source>
</evidence>
<dbReference type="EMBL" id="JAGPYM010000023">
    <property type="protein sequence ID" value="KAH6883570.1"/>
    <property type="molecule type" value="Genomic_DNA"/>
</dbReference>
<dbReference type="Pfam" id="PF17100">
    <property type="entry name" value="NACHT_N"/>
    <property type="match status" value="1"/>
</dbReference>
<dbReference type="InterPro" id="IPR001680">
    <property type="entry name" value="WD40_rpt"/>
</dbReference>
<keyword evidence="1" id="KW-0677">Repeat</keyword>
<dbReference type="OrthoDB" id="538223at2759"/>
<gene>
    <name evidence="5" type="ORF">B0T10DRAFT_410942</name>
</gene>
<dbReference type="SUPFAM" id="SSF50978">
    <property type="entry name" value="WD40 repeat-like"/>
    <property type="match status" value="1"/>
</dbReference>
<proteinExistence type="predicted"/>
<organism evidence="5 6">
    <name type="scientific">Thelonectria olida</name>
    <dbReference type="NCBI Taxonomy" id="1576542"/>
    <lineage>
        <taxon>Eukaryota</taxon>
        <taxon>Fungi</taxon>
        <taxon>Dikarya</taxon>
        <taxon>Ascomycota</taxon>
        <taxon>Pezizomycotina</taxon>
        <taxon>Sordariomycetes</taxon>
        <taxon>Hypocreomycetidae</taxon>
        <taxon>Hypocreales</taxon>
        <taxon>Nectriaceae</taxon>
        <taxon>Thelonectria</taxon>
    </lineage>
</organism>
<dbReference type="SUPFAM" id="SSF52540">
    <property type="entry name" value="P-loop containing nucleoside triphosphate hydrolases"/>
    <property type="match status" value="1"/>
</dbReference>
<feature type="compositionally biased region" description="Low complexity" evidence="3">
    <location>
        <begin position="12"/>
        <end position="23"/>
    </location>
</feature>
<dbReference type="PROSITE" id="PS50294">
    <property type="entry name" value="WD_REPEATS_REGION"/>
    <property type="match status" value="1"/>
</dbReference>
<dbReference type="Pfam" id="PF24883">
    <property type="entry name" value="NPHP3_N"/>
    <property type="match status" value="1"/>
</dbReference>
<comment type="caution">
    <text evidence="5">The sequence shown here is derived from an EMBL/GenBank/DDBJ whole genome shotgun (WGS) entry which is preliminary data.</text>
</comment>
<feature type="repeat" description="WD" evidence="2">
    <location>
        <begin position="947"/>
        <end position="974"/>
    </location>
</feature>
<feature type="domain" description="NACHT" evidence="4">
    <location>
        <begin position="419"/>
        <end position="561"/>
    </location>
</feature>
<name>A0A9P8VX67_9HYPO</name>
<accession>A0A9P8VX67</accession>
<dbReference type="PANTHER" id="PTHR10039:SF14">
    <property type="entry name" value="NACHT DOMAIN-CONTAINING PROTEIN"/>
    <property type="match status" value="1"/>
</dbReference>
<dbReference type="Pfam" id="PF00400">
    <property type="entry name" value="WD40"/>
    <property type="match status" value="1"/>
</dbReference>
<feature type="region of interest" description="Disordered" evidence="3">
    <location>
        <begin position="72"/>
        <end position="95"/>
    </location>
</feature>
<keyword evidence="6" id="KW-1185">Reference proteome</keyword>
<evidence type="ECO:0000313" key="6">
    <source>
        <dbReference type="Proteomes" id="UP000777438"/>
    </source>
</evidence>
<evidence type="ECO:0000313" key="5">
    <source>
        <dbReference type="EMBL" id="KAH6883570.1"/>
    </source>
</evidence>
<dbReference type="Gene3D" id="3.40.50.300">
    <property type="entry name" value="P-loop containing nucleotide triphosphate hydrolases"/>
    <property type="match status" value="1"/>
</dbReference>
<dbReference type="PANTHER" id="PTHR10039">
    <property type="entry name" value="AMELOGENIN"/>
    <property type="match status" value="1"/>
</dbReference>
<keyword evidence="2" id="KW-0853">WD repeat</keyword>